<evidence type="ECO:0000256" key="1">
    <source>
        <dbReference type="SAM" id="MobiDB-lite"/>
    </source>
</evidence>
<feature type="compositionally biased region" description="Polar residues" evidence="1">
    <location>
        <begin position="10"/>
        <end position="21"/>
    </location>
</feature>
<dbReference type="EMBL" id="BPLQ01003839">
    <property type="protein sequence ID" value="GIY03677.1"/>
    <property type="molecule type" value="Genomic_DNA"/>
</dbReference>
<dbReference type="AlphaFoldDB" id="A0AAV4Q669"/>
<feature type="region of interest" description="Disordered" evidence="1">
    <location>
        <begin position="1"/>
        <end position="22"/>
    </location>
</feature>
<proteinExistence type="predicted"/>
<reference evidence="2 3" key="1">
    <citation type="submission" date="2021-06" db="EMBL/GenBank/DDBJ databases">
        <title>Caerostris darwini draft genome.</title>
        <authorList>
            <person name="Kono N."/>
            <person name="Arakawa K."/>
        </authorList>
    </citation>
    <scope>NUCLEOTIDE SEQUENCE [LARGE SCALE GENOMIC DNA]</scope>
</reference>
<evidence type="ECO:0000313" key="2">
    <source>
        <dbReference type="EMBL" id="GIY03677.1"/>
    </source>
</evidence>
<keyword evidence="3" id="KW-1185">Reference proteome</keyword>
<gene>
    <name evidence="2" type="ORF">CDAR_526781</name>
</gene>
<comment type="caution">
    <text evidence="2">The sequence shown here is derived from an EMBL/GenBank/DDBJ whole genome shotgun (WGS) entry which is preliminary data.</text>
</comment>
<organism evidence="2 3">
    <name type="scientific">Caerostris darwini</name>
    <dbReference type="NCBI Taxonomy" id="1538125"/>
    <lineage>
        <taxon>Eukaryota</taxon>
        <taxon>Metazoa</taxon>
        <taxon>Ecdysozoa</taxon>
        <taxon>Arthropoda</taxon>
        <taxon>Chelicerata</taxon>
        <taxon>Arachnida</taxon>
        <taxon>Araneae</taxon>
        <taxon>Araneomorphae</taxon>
        <taxon>Entelegynae</taxon>
        <taxon>Araneoidea</taxon>
        <taxon>Araneidae</taxon>
        <taxon>Caerostris</taxon>
    </lineage>
</organism>
<dbReference type="Proteomes" id="UP001054837">
    <property type="component" value="Unassembled WGS sequence"/>
</dbReference>
<protein>
    <submittedName>
        <fullName evidence="2">Uncharacterized protein</fullName>
    </submittedName>
</protein>
<accession>A0AAV4Q669</accession>
<name>A0AAV4Q669_9ARAC</name>
<evidence type="ECO:0000313" key="3">
    <source>
        <dbReference type="Proteomes" id="UP001054837"/>
    </source>
</evidence>
<sequence length="111" mass="12357">MGVGGRKGVSRNSNATCQTRGARTRPAFVRGIRNEALWEADTVRVLVLKPTPLDFIVWRWVWSGGPFSGLSGYRSSPHQSRFGQVVCGLELLIFSWSIHFPSTLCSMIFVT</sequence>